<dbReference type="STRING" id="1316194.A0A1Q5UNX3"/>
<comment type="subcellular location">
    <subcellularLocation>
        <location evidence="5">Nucleus</location>
    </subcellularLocation>
</comment>
<dbReference type="PROSITE" id="PS00028">
    <property type="entry name" value="ZINC_FINGER_C2H2_1"/>
    <property type="match status" value="1"/>
</dbReference>
<feature type="region of interest" description="Disordered" evidence="6">
    <location>
        <begin position="393"/>
        <end position="431"/>
    </location>
</feature>
<feature type="region of interest" description="Disordered" evidence="6">
    <location>
        <begin position="1"/>
        <end position="27"/>
    </location>
</feature>
<evidence type="ECO:0000259" key="8">
    <source>
        <dbReference type="PROSITE" id="PS50157"/>
    </source>
</evidence>
<dbReference type="Pfam" id="PF05920">
    <property type="entry name" value="Homeobox_KN"/>
    <property type="match status" value="1"/>
</dbReference>
<dbReference type="PANTHER" id="PTHR11850">
    <property type="entry name" value="HOMEOBOX PROTEIN TRANSCRIPTION FACTORS"/>
    <property type="match status" value="1"/>
</dbReference>
<dbReference type="GO" id="GO:0008270">
    <property type="term" value="F:zinc ion binding"/>
    <property type="evidence" value="ECO:0007669"/>
    <property type="project" value="UniProtKB-KW"/>
</dbReference>
<evidence type="ECO:0000256" key="4">
    <source>
        <dbReference type="PROSITE-ProRule" id="PRU00042"/>
    </source>
</evidence>
<keyword evidence="4" id="KW-0863">Zinc-finger</keyword>
<feature type="compositionally biased region" description="Basic residues" evidence="6">
    <location>
        <begin position="415"/>
        <end position="425"/>
    </location>
</feature>
<dbReference type="Gene3D" id="1.10.10.60">
    <property type="entry name" value="Homeodomain-like"/>
    <property type="match status" value="1"/>
</dbReference>
<keyword evidence="1 5" id="KW-0238">DNA-binding</keyword>
<keyword evidence="10" id="KW-1185">Reference proteome</keyword>
<dbReference type="SMART" id="SM00355">
    <property type="entry name" value="ZnF_C2H2"/>
    <property type="match status" value="3"/>
</dbReference>
<dbReference type="GO" id="GO:0006355">
    <property type="term" value="P:regulation of DNA-templated transcription"/>
    <property type="evidence" value="ECO:0007669"/>
    <property type="project" value="InterPro"/>
</dbReference>
<dbReference type="PROSITE" id="PS50071">
    <property type="entry name" value="HOMEOBOX_2"/>
    <property type="match status" value="1"/>
</dbReference>
<evidence type="ECO:0000313" key="10">
    <source>
        <dbReference type="Proteomes" id="UP000186955"/>
    </source>
</evidence>
<evidence type="ECO:0000256" key="1">
    <source>
        <dbReference type="ARBA" id="ARBA00023125"/>
    </source>
</evidence>
<gene>
    <name evidence="9" type="ORF">PENSUB_169</name>
</gene>
<keyword evidence="3 5" id="KW-0539">Nucleus</keyword>
<dbReference type="CDD" id="cd00086">
    <property type="entry name" value="homeodomain"/>
    <property type="match status" value="1"/>
</dbReference>
<evidence type="ECO:0000313" key="9">
    <source>
        <dbReference type="EMBL" id="OKP14175.1"/>
    </source>
</evidence>
<dbReference type="GO" id="GO:0005634">
    <property type="term" value="C:nucleus"/>
    <property type="evidence" value="ECO:0007669"/>
    <property type="project" value="UniProtKB-SubCell"/>
</dbReference>
<keyword evidence="4" id="KW-0479">Metal-binding</keyword>
<dbReference type="Gene3D" id="3.30.160.60">
    <property type="entry name" value="Classic Zinc Finger"/>
    <property type="match status" value="1"/>
</dbReference>
<dbReference type="InterPro" id="IPR008422">
    <property type="entry name" value="KN_HD"/>
</dbReference>
<feature type="domain" description="Homeobox" evidence="7">
    <location>
        <begin position="228"/>
        <end position="291"/>
    </location>
</feature>
<reference evidence="9 10" key="1">
    <citation type="submission" date="2016-10" db="EMBL/GenBank/DDBJ databases">
        <title>Genome sequence of the ascomycete fungus Penicillium subrubescens.</title>
        <authorList>
            <person name="De Vries R.P."/>
            <person name="Peng M."/>
            <person name="Dilokpimol A."/>
            <person name="Hilden K."/>
            <person name="Makela M.R."/>
            <person name="Grigoriev I."/>
            <person name="Riley R."/>
            <person name="Granchi Z."/>
        </authorList>
    </citation>
    <scope>NUCLEOTIDE SEQUENCE [LARGE SCALE GENOMIC DNA]</scope>
    <source>
        <strain evidence="9 10">CBS 132785</strain>
    </source>
</reference>
<dbReference type="PROSITE" id="PS50157">
    <property type="entry name" value="ZINC_FINGER_C2H2_2"/>
    <property type="match status" value="1"/>
</dbReference>
<evidence type="ECO:0000256" key="5">
    <source>
        <dbReference type="PROSITE-ProRule" id="PRU00108"/>
    </source>
</evidence>
<organism evidence="9 10">
    <name type="scientific">Penicillium subrubescens</name>
    <dbReference type="NCBI Taxonomy" id="1316194"/>
    <lineage>
        <taxon>Eukaryota</taxon>
        <taxon>Fungi</taxon>
        <taxon>Dikarya</taxon>
        <taxon>Ascomycota</taxon>
        <taxon>Pezizomycotina</taxon>
        <taxon>Eurotiomycetes</taxon>
        <taxon>Eurotiomycetidae</taxon>
        <taxon>Eurotiales</taxon>
        <taxon>Aspergillaceae</taxon>
        <taxon>Penicillium</taxon>
    </lineage>
</organism>
<dbReference type="InterPro" id="IPR013087">
    <property type="entry name" value="Znf_C2H2_type"/>
</dbReference>
<protein>
    <recommendedName>
        <fullName evidence="11">Homeobox and C2H2 transcription factor</fullName>
    </recommendedName>
</protein>
<dbReference type="SUPFAM" id="SSF46689">
    <property type="entry name" value="Homeodomain-like"/>
    <property type="match status" value="1"/>
</dbReference>
<feature type="compositionally biased region" description="Polar residues" evidence="6">
    <location>
        <begin position="1"/>
        <end position="25"/>
    </location>
</feature>
<name>A0A1Q5UNX3_9EURO</name>
<proteinExistence type="predicted"/>
<evidence type="ECO:0000256" key="3">
    <source>
        <dbReference type="ARBA" id="ARBA00023242"/>
    </source>
</evidence>
<dbReference type="Proteomes" id="UP000186955">
    <property type="component" value="Unassembled WGS sequence"/>
</dbReference>
<feature type="domain" description="C2H2-type" evidence="8">
    <location>
        <begin position="436"/>
        <end position="464"/>
    </location>
</feature>
<dbReference type="InterPro" id="IPR001356">
    <property type="entry name" value="HD"/>
</dbReference>
<dbReference type="AlphaFoldDB" id="A0A1Q5UNX3"/>
<dbReference type="EMBL" id="MNBE01000116">
    <property type="protein sequence ID" value="OKP14175.1"/>
    <property type="molecule type" value="Genomic_DNA"/>
</dbReference>
<dbReference type="InterPro" id="IPR009057">
    <property type="entry name" value="Homeodomain-like_sf"/>
</dbReference>
<evidence type="ECO:0000256" key="6">
    <source>
        <dbReference type="SAM" id="MobiDB-lite"/>
    </source>
</evidence>
<accession>A0A1Q5UNX3</accession>
<evidence type="ECO:0000256" key="2">
    <source>
        <dbReference type="ARBA" id="ARBA00023155"/>
    </source>
</evidence>
<dbReference type="SMART" id="SM00389">
    <property type="entry name" value="HOX"/>
    <property type="match status" value="1"/>
</dbReference>
<dbReference type="InterPro" id="IPR050224">
    <property type="entry name" value="TALE_homeobox"/>
</dbReference>
<keyword evidence="4" id="KW-0862">Zinc</keyword>
<evidence type="ECO:0008006" key="11">
    <source>
        <dbReference type="Google" id="ProtNLM"/>
    </source>
</evidence>
<keyword evidence="2 5" id="KW-0371">Homeobox</keyword>
<dbReference type="GO" id="GO:0003677">
    <property type="term" value="F:DNA binding"/>
    <property type="evidence" value="ECO:0007669"/>
    <property type="project" value="UniProtKB-UniRule"/>
</dbReference>
<comment type="caution">
    <text evidence="9">The sequence shown here is derived from an EMBL/GenBank/DDBJ whole genome shotgun (WGS) entry which is preliminary data.</text>
</comment>
<evidence type="ECO:0000259" key="7">
    <source>
        <dbReference type="PROSITE" id="PS50071"/>
    </source>
</evidence>
<sequence length="614" mass="68916">MDSQLPGNASSSRQLPQSLPDSGLQSIFDAEMPGGWAMDDPTADWNALNDFYFCSSEPTDLDWPQWAGLEATQGLTSLTGEDNAEPHTSHISNEPLMVSQVESSTSELQFRSIGNVSQWLDGAYRPPVPCSHCRKHRLQCLILRTTSANPNPITSCSSCVALFRECSLAKGEKRVAAGFETYTPVLGHLHGLPEHTEDKVSSLNRINLGTTLTERLKDGDVTSTFYHEEERKESKQFVRKGARVLRDWFYQHQEFPYPDDNEKAQLSRETGFSQKRLSTWFANARRRQKQKIQSANLSSAAYARAGSPLVTSTLSSMTPMERWQASPPEDESVPESVIQEAIASGAGETDVLMDPFQFDGSHMDLLNFDQTSSHLASSISSLGSRASETSDSVSSAWSYHSGGEGRRGSFSRLPRPGKPRRRGHSLQRSNSEENQYQCTFCTQSFKKRHDWTRHEKSVHLQLDSWVCTPNLIELEQRWGAQLIGCSFCDAPFPAAAHWEEHEFHICAEKPVAERSFSRKDYLWQHLRKFHACTKLPIPDLDAWRGTGTNVQSRCGFCEITMPTWAVRAQHLAEHFKNGARMDQWVGDWGLDSATMSVLRNAVLPSQRAIISPPM</sequence>
<feature type="DNA-binding region" description="Homeobox" evidence="5">
    <location>
        <begin position="230"/>
        <end position="292"/>
    </location>
</feature>